<proteinExistence type="inferred from homology"/>
<gene>
    <name evidence="2" type="ORF">GTW23_00120</name>
</gene>
<dbReference type="EMBL" id="JAAAML010000001">
    <property type="protein sequence ID" value="MCO6406560.1"/>
    <property type="molecule type" value="Genomic_DNA"/>
</dbReference>
<comment type="similarity">
    <text evidence="1">Belongs to the UPF0047 family.</text>
</comment>
<dbReference type="SUPFAM" id="SSF111038">
    <property type="entry name" value="YjbQ-like"/>
    <property type="match status" value="1"/>
</dbReference>
<dbReference type="InterPro" id="IPR035917">
    <property type="entry name" value="YjbQ-like_sf"/>
</dbReference>
<protein>
    <submittedName>
        <fullName evidence="2">YjbQ family protein</fullName>
    </submittedName>
</protein>
<reference evidence="2 3" key="1">
    <citation type="submission" date="2020-01" db="EMBL/GenBank/DDBJ databases">
        <title>Genomes of bacteria type strains.</title>
        <authorList>
            <person name="Chen J."/>
            <person name="Zhu S."/>
            <person name="Yang J."/>
        </authorList>
    </citation>
    <scope>NUCLEOTIDE SEQUENCE [LARGE SCALE GENOMIC DNA]</scope>
    <source>
        <strain evidence="2 3">DSM 16655</strain>
    </source>
</reference>
<dbReference type="RefSeq" id="WP_252914148.1">
    <property type="nucleotide sequence ID" value="NZ_JAAAML010000001.1"/>
</dbReference>
<evidence type="ECO:0000256" key="1">
    <source>
        <dbReference type="ARBA" id="ARBA00005534"/>
    </source>
</evidence>
<dbReference type="InterPro" id="IPR001602">
    <property type="entry name" value="UPF0047_YjbQ-like"/>
</dbReference>
<sequence length="150" mass="16894">MQQFFFEVKIQTQGKSLTPIDDLLAQEIQTRGLDAGLLTIWCKHTGASLLVQANADDDVKADILTFFDDLVPKNPGRYRHKPDQPDNAPSHLRALLTQTQISLPVRDGLLPLGDVQSLYLFEHREASKTRRLLAHYIGDALPDETNFLVM</sequence>
<dbReference type="Pfam" id="PF01894">
    <property type="entry name" value="YjbQ"/>
    <property type="match status" value="1"/>
</dbReference>
<accession>A0ABT1CK37</accession>
<dbReference type="PANTHER" id="PTHR30615:SF8">
    <property type="entry name" value="UPF0047 PROTEIN C4A8.02C"/>
    <property type="match status" value="1"/>
</dbReference>
<dbReference type="PANTHER" id="PTHR30615">
    <property type="entry name" value="UNCHARACTERIZED PROTEIN YJBQ-RELATED"/>
    <property type="match status" value="1"/>
</dbReference>
<comment type="caution">
    <text evidence="2">The sequence shown here is derived from an EMBL/GenBank/DDBJ whole genome shotgun (WGS) entry which is preliminary data.</text>
</comment>
<dbReference type="NCBIfam" id="TIGR00149">
    <property type="entry name" value="TIGR00149_YjbQ"/>
    <property type="match status" value="1"/>
</dbReference>
<evidence type="ECO:0000313" key="2">
    <source>
        <dbReference type="EMBL" id="MCO6406560.1"/>
    </source>
</evidence>
<organism evidence="2 3">
    <name type="scientific">Hoeflea alexandrii</name>
    <dbReference type="NCBI Taxonomy" id="288436"/>
    <lineage>
        <taxon>Bacteria</taxon>
        <taxon>Pseudomonadati</taxon>
        <taxon>Pseudomonadota</taxon>
        <taxon>Alphaproteobacteria</taxon>
        <taxon>Hyphomicrobiales</taxon>
        <taxon>Rhizobiaceae</taxon>
        <taxon>Hoeflea</taxon>
    </lineage>
</organism>
<keyword evidence="3" id="KW-1185">Reference proteome</keyword>
<name>A0ABT1CK37_9HYPH</name>
<dbReference type="PIRSF" id="PIRSF004681">
    <property type="entry name" value="UCP004681"/>
    <property type="match status" value="1"/>
</dbReference>
<dbReference type="Proteomes" id="UP001320715">
    <property type="component" value="Unassembled WGS sequence"/>
</dbReference>
<evidence type="ECO:0000313" key="3">
    <source>
        <dbReference type="Proteomes" id="UP001320715"/>
    </source>
</evidence>
<dbReference type="Gene3D" id="2.60.120.460">
    <property type="entry name" value="YjbQ-like"/>
    <property type="match status" value="1"/>
</dbReference>